<dbReference type="GO" id="GO:0005634">
    <property type="term" value="C:nucleus"/>
    <property type="evidence" value="ECO:0007669"/>
    <property type="project" value="UniProtKB-SubCell"/>
</dbReference>
<evidence type="ECO:0000313" key="6">
    <source>
        <dbReference type="EMBL" id="KAK0597452.1"/>
    </source>
</evidence>
<evidence type="ECO:0000256" key="1">
    <source>
        <dbReference type="ARBA" id="ARBA00004123"/>
    </source>
</evidence>
<dbReference type="InterPro" id="IPR002164">
    <property type="entry name" value="NAP_family"/>
</dbReference>
<reference evidence="6" key="2">
    <citation type="submission" date="2023-06" db="EMBL/GenBank/DDBJ databases">
        <authorList>
            <person name="Swenson N.G."/>
            <person name="Wegrzyn J.L."/>
            <person name="Mcevoy S.L."/>
        </authorList>
    </citation>
    <scope>NUCLEOTIDE SEQUENCE</scope>
    <source>
        <strain evidence="6">NS2018</strain>
        <tissue evidence="6">Leaf</tissue>
    </source>
</reference>
<dbReference type="PANTHER" id="PTHR11875">
    <property type="entry name" value="TESTIS-SPECIFIC Y-ENCODED PROTEIN"/>
    <property type="match status" value="1"/>
</dbReference>
<dbReference type="GO" id="GO:0042393">
    <property type="term" value="F:histone binding"/>
    <property type="evidence" value="ECO:0007669"/>
    <property type="project" value="UniProtKB-ARBA"/>
</dbReference>
<evidence type="ECO:0000256" key="3">
    <source>
        <dbReference type="ARBA" id="ARBA00023186"/>
    </source>
</evidence>
<name>A0AA39SWI8_ACESA</name>
<organism evidence="6 7">
    <name type="scientific">Acer saccharum</name>
    <name type="common">Sugar maple</name>
    <dbReference type="NCBI Taxonomy" id="4024"/>
    <lineage>
        <taxon>Eukaryota</taxon>
        <taxon>Viridiplantae</taxon>
        <taxon>Streptophyta</taxon>
        <taxon>Embryophyta</taxon>
        <taxon>Tracheophyta</taxon>
        <taxon>Spermatophyta</taxon>
        <taxon>Magnoliopsida</taxon>
        <taxon>eudicotyledons</taxon>
        <taxon>Gunneridae</taxon>
        <taxon>Pentapetalae</taxon>
        <taxon>rosids</taxon>
        <taxon>malvids</taxon>
        <taxon>Sapindales</taxon>
        <taxon>Sapindaceae</taxon>
        <taxon>Hippocastanoideae</taxon>
        <taxon>Acereae</taxon>
        <taxon>Acer</taxon>
    </lineage>
</organism>
<evidence type="ECO:0000256" key="5">
    <source>
        <dbReference type="RuleBase" id="RU003876"/>
    </source>
</evidence>
<dbReference type="GO" id="GO:0000724">
    <property type="term" value="P:double-strand break repair via homologous recombination"/>
    <property type="evidence" value="ECO:0007669"/>
    <property type="project" value="UniProtKB-ARBA"/>
</dbReference>
<dbReference type="AlphaFoldDB" id="A0AA39SWI8"/>
<evidence type="ECO:0000256" key="2">
    <source>
        <dbReference type="ARBA" id="ARBA00009947"/>
    </source>
</evidence>
<dbReference type="FunFam" id="3.30.1120.90:FF:000005">
    <property type="entry name" value="Nucleosome assembly protein11"/>
    <property type="match status" value="1"/>
</dbReference>
<comment type="similarity">
    <text evidence="2 5">Belongs to the nucleosome assembly protein (NAP) family.</text>
</comment>
<dbReference type="InterPro" id="IPR037231">
    <property type="entry name" value="NAP-like_sf"/>
</dbReference>
<dbReference type="Proteomes" id="UP001168877">
    <property type="component" value="Unassembled WGS sequence"/>
</dbReference>
<evidence type="ECO:0000313" key="7">
    <source>
        <dbReference type="Proteomes" id="UP001168877"/>
    </source>
</evidence>
<gene>
    <name evidence="6" type="ORF">LWI29_025436</name>
</gene>
<comment type="caution">
    <text evidence="6">The sequence shown here is derived from an EMBL/GenBank/DDBJ whole genome shotgun (WGS) entry which is preliminary data.</text>
</comment>
<dbReference type="Gene3D" id="3.30.1120.90">
    <property type="entry name" value="Nucleosome assembly protein"/>
    <property type="match status" value="1"/>
</dbReference>
<accession>A0AA39SWI8</accession>
<sequence length="247" mass="28173">MTSTSPSPPPPPVSQFSNSRYEIVNGLQEVEGVVNGDVTDKEVNKDTDQEKGVPGFWLTAMKNNVIVADEIVERDEEGLKYLKDIKWCTIDDPKGFKLEFFFDLNPYFKNSVLTKTYHIIDDDELVMEKANGTEVEWYPGKCLTLKLLKKKPGKGSKDAKHVIKTEKCASFFNFFKPPVFPEDADEIDQDMAEELEDQMDQDYTVGATIRNKIIPHAVSWFMGEAEGDDSEKIITKKKKKKMMMILK</sequence>
<proteinExistence type="inferred from homology"/>
<keyword evidence="3" id="KW-0143">Chaperone</keyword>
<reference evidence="6" key="1">
    <citation type="journal article" date="2022" name="Plant J.">
        <title>Strategies of tolerance reflected in two North American maple genomes.</title>
        <authorList>
            <person name="McEvoy S.L."/>
            <person name="Sezen U.U."/>
            <person name="Trouern-Trend A."/>
            <person name="McMahon S.M."/>
            <person name="Schaberg P.G."/>
            <person name="Yang J."/>
            <person name="Wegrzyn J.L."/>
            <person name="Swenson N.G."/>
        </authorList>
    </citation>
    <scope>NUCLEOTIDE SEQUENCE</scope>
    <source>
        <strain evidence="6">NS2018</strain>
    </source>
</reference>
<dbReference type="GO" id="GO:0006334">
    <property type="term" value="P:nucleosome assembly"/>
    <property type="evidence" value="ECO:0007669"/>
    <property type="project" value="InterPro"/>
</dbReference>
<protein>
    <recommendedName>
        <fullName evidence="8">Nucleosome assembly protein 1</fullName>
    </recommendedName>
</protein>
<dbReference type="Pfam" id="PF00956">
    <property type="entry name" value="NAP"/>
    <property type="match status" value="1"/>
</dbReference>
<evidence type="ECO:0000256" key="4">
    <source>
        <dbReference type="ARBA" id="ARBA00023242"/>
    </source>
</evidence>
<comment type="subcellular location">
    <subcellularLocation>
        <location evidence="1">Nucleus</location>
    </subcellularLocation>
</comment>
<keyword evidence="7" id="KW-1185">Reference proteome</keyword>
<dbReference type="SUPFAM" id="SSF143113">
    <property type="entry name" value="NAP-like"/>
    <property type="match status" value="1"/>
</dbReference>
<evidence type="ECO:0008006" key="8">
    <source>
        <dbReference type="Google" id="ProtNLM"/>
    </source>
</evidence>
<keyword evidence="4" id="KW-0539">Nucleus</keyword>
<dbReference type="EMBL" id="JAUESC010000004">
    <property type="protein sequence ID" value="KAK0597452.1"/>
    <property type="molecule type" value="Genomic_DNA"/>
</dbReference>